<accession>A0A0G0BIR1</accession>
<dbReference type="Pfam" id="PF08495">
    <property type="entry name" value="FIST"/>
    <property type="match status" value="1"/>
</dbReference>
<reference evidence="3 4" key="1">
    <citation type="journal article" date="2015" name="Nature">
        <title>rRNA introns, odd ribosomes, and small enigmatic genomes across a large radiation of phyla.</title>
        <authorList>
            <person name="Brown C.T."/>
            <person name="Hug L.A."/>
            <person name="Thomas B.C."/>
            <person name="Sharon I."/>
            <person name="Castelle C.J."/>
            <person name="Singh A."/>
            <person name="Wilkins M.J."/>
            <person name="Williams K.H."/>
            <person name="Banfield J.F."/>
        </authorList>
    </citation>
    <scope>NUCLEOTIDE SEQUENCE [LARGE SCALE GENOMIC DNA]</scope>
</reference>
<evidence type="ECO:0008006" key="5">
    <source>
        <dbReference type="Google" id="ProtNLM"/>
    </source>
</evidence>
<feature type="domain" description="FIST" evidence="1">
    <location>
        <begin position="34"/>
        <end position="228"/>
    </location>
</feature>
<dbReference type="STRING" id="1618350.UR67_C0007G0079"/>
<dbReference type="InterPro" id="IPR019494">
    <property type="entry name" value="FIST_C"/>
</dbReference>
<dbReference type="SMART" id="SM01204">
    <property type="entry name" value="FIST_C"/>
    <property type="match status" value="1"/>
</dbReference>
<proteinExistence type="predicted"/>
<evidence type="ECO:0000313" key="4">
    <source>
        <dbReference type="Proteomes" id="UP000034581"/>
    </source>
</evidence>
<protein>
    <recommendedName>
        <fullName evidence="5">FIST domain-containing protein</fullName>
    </recommendedName>
</protein>
<dbReference type="PANTHER" id="PTHR40252">
    <property type="entry name" value="BLR0328 PROTEIN"/>
    <property type="match status" value="1"/>
</dbReference>
<dbReference type="SMART" id="SM00897">
    <property type="entry name" value="FIST"/>
    <property type="match status" value="1"/>
</dbReference>
<comment type="caution">
    <text evidence="3">The sequence shown here is derived from an EMBL/GenBank/DDBJ whole genome shotgun (WGS) entry which is preliminary data.</text>
</comment>
<sequence length="399" mass="43157">MSTKMATGLSKGEDGIKVAQEAVEIAKKKLGEQRIDLTIVYSATNYNYEDVVATVRKFTQNAPLIGCSTGGEFNEEAVENGSVAVTLISSDKMKFSTASASGVKENENLVMKEIVSQVSPKNAEYPHRAAIIFMDGLAGKGEEIAIAAVNALDIETKLVGGAAGDDLKFKQTFVFCNDLVLADAVSICVIDSKTPFYTGVKHGHIVLSETLQVTKSQGSVLFEIDNRPAWEVWQEKTAVDASKKGIDVHKLNETTEIGNHLICYEMGIPMGNDDYKIRVPLSKNKDGSLNFACTIPQGLSFNIMKSVKEKQTESANKAVSLALSEVPENTAIAGALIFDCVCRGLILGNDFYMAVDEFKKVLGKIPLSGFETYGEVCYVKGEFSGFHNTTSVVFLLPAE</sequence>
<gene>
    <name evidence="3" type="ORF">UR67_C0007G0079</name>
</gene>
<dbReference type="InterPro" id="IPR013702">
    <property type="entry name" value="FIST_domain_N"/>
</dbReference>
<name>A0A0G0BIR1_UNCC3</name>
<evidence type="ECO:0000259" key="1">
    <source>
        <dbReference type="SMART" id="SM00897"/>
    </source>
</evidence>
<evidence type="ECO:0000313" key="3">
    <source>
        <dbReference type="EMBL" id="KKP69374.1"/>
    </source>
</evidence>
<dbReference type="Pfam" id="PF10442">
    <property type="entry name" value="FIST_C"/>
    <property type="match status" value="1"/>
</dbReference>
<feature type="domain" description="FIST C-domain" evidence="2">
    <location>
        <begin position="229"/>
        <end position="379"/>
    </location>
</feature>
<evidence type="ECO:0000259" key="2">
    <source>
        <dbReference type="SMART" id="SM01204"/>
    </source>
</evidence>
<dbReference type="Proteomes" id="UP000034581">
    <property type="component" value="Unassembled WGS sequence"/>
</dbReference>
<organism evidence="3 4">
    <name type="scientific">candidate division CPR3 bacterium GW2011_GWF2_35_18</name>
    <dbReference type="NCBI Taxonomy" id="1618350"/>
    <lineage>
        <taxon>Bacteria</taxon>
        <taxon>Bacteria division CPR3</taxon>
    </lineage>
</organism>
<dbReference type="PANTHER" id="PTHR40252:SF2">
    <property type="entry name" value="BLR0328 PROTEIN"/>
    <property type="match status" value="1"/>
</dbReference>
<dbReference type="EMBL" id="LBQB01000007">
    <property type="protein sequence ID" value="KKP69374.1"/>
    <property type="molecule type" value="Genomic_DNA"/>
</dbReference>
<dbReference type="AlphaFoldDB" id="A0A0G0BIR1"/>